<evidence type="ECO:0008006" key="5">
    <source>
        <dbReference type="Google" id="ProtNLM"/>
    </source>
</evidence>
<keyword evidence="2" id="KW-1133">Transmembrane helix</keyword>
<feature type="region of interest" description="Disordered" evidence="1">
    <location>
        <begin position="175"/>
        <end position="194"/>
    </location>
</feature>
<gene>
    <name evidence="3" type="ORF">PV662_28255</name>
</gene>
<organism evidence="3 4">
    <name type="scientific">Streptomyces europaeiscabiei</name>
    <dbReference type="NCBI Taxonomy" id="146819"/>
    <lineage>
        <taxon>Bacteria</taxon>
        <taxon>Bacillati</taxon>
        <taxon>Actinomycetota</taxon>
        <taxon>Actinomycetes</taxon>
        <taxon>Kitasatosporales</taxon>
        <taxon>Streptomycetaceae</taxon>
        <taxon>Streptomyces</taxon>
    </lineage>
</organism>
<keyword evidence="2" id="KW-0812">Transmembrane</keyword>
<protein>
    <recommendedName>
        <fullName evidence="5">Integral membrane protein</fullName>
    </recommendedName>
</protein>
<dbReference type="EMBL" id="JARAYU010000011">
    <property type="protein sequence ID" value="MDX3703587.1"/>
    <property type="molecule type" value="Genomic_DNA"/>
</dbReference>
<evidence type="ECO:0000313" key="4">
    <source>
        <dbReference type="Proteomes" id="UP001271274"/>
    </source>
</evidence>
<evidence type="ECO:0000256" key="1">
    <source>
        <dbReference type="SAM" id="MobiDB-lite"/>
    </source>
</evidence>
<proteinExistence type="predicted"/>
<dbReference type="RefSeq" id="WP_319062902.1">
    <property type="nucleotide sequence ID" value="NZ_JARAYT010000019.1"/>
</dbReference>
<sequence length="209" mass="22767">MITAVSEGHDPTHQLQTSLLTLFFGIALIGVGRILRRTGQLPAYLDFRHKALDSLVTQEGRSSGVVRLGTGLIAVGGFFLLSTVRLLLGALGILGAWRSGPRELPRRRPRRVSTYVTPPTDNGAHLRARTTVASGNPDSTATPDHMTWSGSVHVWWVWDVNPRPRRRDDVLKIGGGFTRRTRPSLDGGPEPGQTSLIRQAIMPVAPGFP</sequence>
<reference evidence="3 4" key="1">
    <citation type="journal article" date="2023" name="Microb. Genom.">
        <title>Mesoterricola silvestris gen. nov., sp. nov., Mesoterricola sediminis sp. nov., Geothrix oryzae sp. nov., Geothrix edaphica sp. nov., Geothrix rubra sp. nov., and Geothrix limicola sp. nov., six novel members of Acidobacteriota isolated from soils.</title>
        <authorList>
            <person name="Weisberg A.J."/>
            <person name="Pearce E."/>
            <person name="Kramer C.G."/>
            <person name="Chang J.H."/>
            <person name="Clarke C.R."/>
        </authorList>
    </citation>
    <scope>NUCLEOTIDE SEQUENCE [LARGE SCALE GENOMIC DNA]</scope>
    <source>
        <strain evidence="3 4">ID09-01A</strain>
    </source>
</reference>
<keyword evidence="4" id="KW-1185">Reference proteome</keyword>
<name>A0ABU4NN03_9ACTN</name>
<feature type="transmembrane region" description="Helical" evidence="2">
    <location>
        <begin position="71"/>
        <end position="97"/>
    </location>
</feature>
<dbReference type="Proteomes" id="UP001271274">
    <property type="component" value="Unassembled WGS sequence"/>
</dbReference>
<keyword evidence="2" id="KW-0472">Membrane</keyword>
<evidence type="ECO:0000256" key="2">
    <source>
        <dbReference type="SAM" id="Phobius"/>
    </source>
</evidence>
<accession>A0ABU4NN03</accession>
<feature type="transmembrane region" description="Helical" evidence="2">
    <location>
        <begin position="15"/>
        <end position="35"/>
    </location>
</feature>
<comment type="caution">
    <text evidence="3">The sequence shown here is derived from an EMBL/GenBank/DDBJ whole genome shotgun (WGS) entry which is preliminary data.</text>
</comment>
<evidence type="ECO:0000313" key="3">
    <source>
        <dbReference type="EMBL" id="MDX3703587.1"/>
    </source>
</evidence>